<gene>
    <name evidence="2" type="ORF">RchiOBHm_Chr1g0349161</name>
</gene>
<sequence>MLLIFPPKQLSQLENENRRSKLSEERERERERDGGGESRGIAGLADRRVQQSDLGAPRARYCAKHTVSDLSAVDAAVKAMELQVQAIKDRVRDETLAIPKAKVKLIDESLKQRRKLKDMSIYAPNHVPERMSMLNLDTNRCLFPESSQQNTGSGTFKLEEDPAPPPPPKEKKDRSMPPLWFVSAEELDSLSSSDFGYQLSCGWQGIDGKKPWK</sequence>
<organism evidence="2 3">
    <name type="scientific">Rosa chinensis</name>
    <name type="common">China rose</name>
    <dbReference type="NCBI Taxonomy" id="74649"/>
    <lineage>
        <taxon>Eukaryota</taxon>
        <taxon>Viridiplantae</taxon>
        <taxon>Streptophyta</taxon>
        <taxon>Embryophyta</taxon>
        <taxon>Tracheophyta</taxon>
        <taxon>Spermatophyta</taxon>
        <taxon>Magnoliopsida</taxon>
        <taxon>eudicotyledons</taxon>
        <taxon>Gunneridae</taxon>
        <taxon>Pentapetalae</taxon>
        <taxon>rosids</taxon>
        <taxon>fabids</taxon>
        <taxon>Rosales</taxon>
        <taxon>Rosaceae</taxon>
        <taxon>Rosoideae</taxon>
        <taxon>Rosoideae incertae sedis</taxon>
        <taxon>Rosa</taxon>
    </lineage>
</organism>
<dbReference type="Pfam" id="PF07160">
    <property type="entry name" value="SKA1"/>
    <property type="match status" value="1"/>
</dbReference>
<reference evidence="2 3" key="1">
    <citation type="journal article" date="2018" name="Nat. Genet.">
        <title>The Rosa genome provides new insights in the design of modern roses.</title>
        <authorList>
            <person name="Bendahmane M."/>
        </authorList>
    </citation>
    <scope>NUCLEOTIDE SEQUENCE [LARGE SCALE GENOMIC DNA]</scope>
    <source>
        <strain evidence="3">cv. Old Blush</strain>
    </source>
</reference>
<feature type="compositionally biased region" description="Polar residues" evidence="1">
    <location>
        <begin position="145"/>
        <end position="154"/>
    </location>
</feature>
<dbReference type="GO" id="GO:0007059">
    <property type="term" value="P:chromosome segregation"/>
    <property type="evidence" value="ECO:0007669"/>
    <property type="project" value="InterPro"/>
</dbReference>
<keyword evidence="3" id="KW-1185">Reference proteome</keyword>
<proteinExistence type="predicted"/>
<dbReference type="AlphaFoldDB" id="A0A2P6SFQ3"/>
<protein>
    <submittedName>
        <fullName evidence="2">Putative spindle and kinetochore-associated protein</fullName>
    </submittedName>
</protein>
<feature type="region of interest" description="Disordered" evidence="1">
    <location>
        <begin position="143"/>
        <end position="177"/>
    </location>
</feature>
<feature type="region of interest" description="Disordered" evidence="1">
    <location>
        <begin position="1"/>
        <end position="54"/>
    </location>
</feature>
<comment type="caution">
    <text evidence="2">The sequence shown here is derived from an EMBL/GenBank/DDBJ whole genome shotgun (WGS) entry which is preliminary data.</text>
</comment>
<dbReference type="InterPro" id="IPR009829">
    <property type="entry name" value="SKA1"/>
</dbReference>
<evidence type="ECO:0000313" key="2">
    <source>
        <dbReference type="EMBL" id="PRQ57514.1"/>
    </source>
</evidence>
<dbReference type="PANTHER" id="PTHR28573">
    <property type="entry name" value="SPINDLE AND KINETOCHORE-ASSOCIATED PROTEIN 1"/>
    <property type="match status" value="1"/>
</dbReference>
<dbReference type="GO" id="GO:0008017">
    <property type="term" value="F:microtubule binding"/>
    <property type="evidence" value="ECO:0007669"/>
    <property type="project" value="InterPro"/>
</dbReference>
<feature type="compositionally biased region" description="Basic and acidic residues" evidence="1">
    <location>
        <begin position="15"/>
        <end position="36"/>
    </location>
</feature>
<dbReference type="PANTHER" id="PTHR28573:SF1">
    <property type="entry name" value="SPINDLE AND KINETOCHORE-ASSOCIATED PROTEIN 1"/>
    <property type="match status" value="1"/>
</dbReference>
<accession>A0A2P6SFQ3</accession>
<dbReference type="EMBL" id="PDCK01000039">
    <property type="protein sequence ID" value="PRQ57514.1"/>
    <property type="molecule type" value="Genomic_DNA"/>
</dbReference>
<evidence type="ECO:0000313" key="3">
    <source>
        <dbReference type="Proteomes" id="UP000238479"/>
    </source>
</evidence>
<dbReference type="GO" id="GO:0051301">
    <property type="term" value="P:cell division"/>
    <property type="evidence" value="ECO:0007669"/>
    <property type="project" value="InterPro"/>
</dbReference>
<dbReference type="Gramene" id="PRQ57514">
    <property type="protein sequence ID" value="PRQ57514"/>
    <property type="gene ID" value="RchiOBHm_Chr1g0349161"/>
</dbReference>
<dbReference type="GO" id="GO:0031110">
    <property type="term" value="P:regulation of microtubule polymerization or depolymerization"/>
    <property type="evidence" value="ECO:0007669"/>
    <property type="project" value="TreeGrafter"/>
</dbReference>
<evidence type="ECO:0000256" key="1">
    <source>
        <dbReference type="SAM" id="MobiDB-lite"/>
    </source>
</evidence>
<dbReference type="GO" id="GO:0005876">
    <property type="term" value="C:spindle microtubule"/>
    <property type="evidence" value="ECO:0007669"/>
    <property type="project" value="TreeGrafter"/>
</dbReference>
<dbReference type="STRING" id="74649.A0A2P6SFQ3"/>
<name>A0A2P6SFQ3_ROSCH</name>
<dbReference type="GO" id="GO:0072686">
    <property type="term" value="C:mitotic spindle"/>
    <property type="evidence" value="ECO:0007669"/>
    <property type="project" value="TreeGrafter"/>
</dbReference>
<dbReference type="Proteomes" id="UP000238479">
    <property type="component" value="Chromosome 1"/>
</dbReference>
<dbReference type="GO" id="GO:0000278">
    <property type="term" value="P:mitotic cell cycle"/>
    <property type="evidence" value="ECO:0007669"/>
    <property type="project" value="TreeGrafter"/>
</dbReference>
<dbReference type="GO" id="GO:0000940">
    <property type="term" value="C:outer kinetochore"/>
    <property type="evidence" value="ECO:0007669"/>
    <property type="project" value="TreeGrafter"/>
</dbReference>